<dbReference type="InterPro" id="IPR007361">
    <property type="entry name" value="DUF427"/>
</dbReference>
<dbReference type="PANTHER" id="PTHR34310">
    <property type="entry name" value="DUF427 DOMAIN PROTEIN (AFU_ORTHOLOGUE AFUA_3G02220)"/>
    <property type="match status" value="1"/>
</dbReference>
<dbReference type="KEGG" id="yti:FNA67_02425"/>
<evidence type="ECO:0000313" key="1">
    <source>
        <dbReference type="EMBL" id="QEE19098.1"/>
    </source>
</evidence>
<dbReference type="RefSeq" id="WP_049707567.1">
    <property type="nucleotide sequence ID" value="NZ_BMFM01000001.1"/>
</dbReference>
<protein>
    <submittedName>
        <fullName evidence="1">DUF427 domain-containing protein</fullName>
    </submittedName>
</protein>
<dbReference type="PANTHER" id="PTHR34310:SF9">
    <property type="entry name" value="BLR5716 PROTEIN"/>
    <property type="match status" value="1"/>
</dbReference>
<dbReference type="Gene3D" id="2.170.150.40">
    <property type="entry name" value="Domain of unknown function (DUF427)"/>
    <property type="match status" value="2"/>
</dbReference>
<evidence type="ECO:0000313" key="2">
    <source>
        <dbReference type="Proteomes" id="UP000321062"/>
    </source>
</evidence>
<dbReference type="Proteomes" id="UP000321062">
    <property type="component" value="Chromosome"/>
</dbReference>
<dbReference type="InterPro" id="IPR038694">
    <property type="entry name" value="DUF427_sf"/>
</dbReference>
<dbReference type="OrthoDB" id="9815163at2"/>
<dbReference type="EMBL" id="CP041690">
    <property type="protein sequence ID" value="QEE19098.1"/>
    <property type="molecule type" value="Genomic_DNA"/>
</dbReference>
<dbReference type="AlphaFoldDB" id="A0A5B9DL33"/>
<keyword evidence="2" id="KW-1185">Reference proteome</keyword>
<proteinExistence type="predicted"/>
<accession>A0A5B9DL33</accession>
<sequence length="296" mass="34112">MTQTTNAVVKDDPFTLAFRGAFFVLHPPMRRIRAEFRGRTVADSEQAYLFIEFRDPRERAREMEENTYWMGRCEYYWPLEHADLSAFVANGKRRHDPRIGEGAFYDMVVDGKVIDDAAWIWDKAEGDAEPLRNYIAINSRALDGLYEEEDQITGPRNPYHSVEVRHSSRHVQVEVDGVIVADTHQSRILYETGLPPRFYIPRQDIRGQYLTPTDLRTTCPYKGECAYWTVQTSGEARENIAWSYVHPYPNAGKIEHLVSFYEERGATVIVDGQRKPAPGTPFPPGFIVKPKPRLVE</sequence>
<dbReference type="Pfam" id="PF04248">
    <property type="entry name" value="NTP_transf_9"/>
    <property type="match status" value="2"/>
</dbReference>
<name>A0A5B9DL33_9HYPH</name>
<reference evidence="1 2" key="1">
    <citation type="journal article" date="2015" name="Int. J. Syst. Evol. Microbiol.">
        <title>Youhaiella tibetensis gen. nov., sp. nov., isolated from subsurface sediment.</title>
        <authorList>
            <person name="Wang Y.X."/>
            <person name="Huang F.Q."/>
            <person name="Nogi Y."/>
            <person name="Pang S.J."/>
            <person name="Wang P.K."/>
            <person name="Lv J."/>
        </authorList>
    </citation>
    <scope>NUCLEOTIDE SEQUENCE [LARGE SCALE GENOMIC DNA]</scope>
    <source>
        <strain evidence="2">fig4</strain>
    </source>
</reference>
<gene>
    <name evidence="1" type="ORF">FNA67_02425</name>
</gene>
<organism evidence="1 2">
    <name type="scientific">Paradevosia tibetensis</name>
    <dbReference type="NCBI Taxonomy" id="1447062"/>
    <lineage>
        <taxon>Bacteria</taxon>
        <taxon>Pseudomonadati</taxon>
        <taxon>Pseudomonadota</taxon>
        <taxon>Alphaproteobacteria</taxon>
        <taxon>Hyphomicrobiales</taxon>
        <taxon>Devosiaceae</taxon>
        <taxon>Paradevosia</taxon>
    </lineage>
</organism>